<dbReference type="NCBIfam" id="NF003648">
    <property type="entry name" value="PRK05286.2-1"/>
    <property type="match status" value="1"/>
</dbReference>
<comment type="subunit">
    <text evidence="11">Monomer.</text>
</comment>
<dbReference type="GO" id="GO:0005886">
    <property type="term" value="C:plasma membrane"/>
    <property type="evidence" value="ECO:0007669"/>
    <property type="project" value="UniProtKB-SubCell"/>
</dbReference>
<feature type="binding site" evidence="11">
    <location>
        <position position="89"/>
    </location>
    <ligand>
        <name>FMN</name>
        <dbReference type="ChEBI" id="CHEBI:58210"/>
    </ligand>
</feature>
<dbReference type="EC" id="1.3.5.2" evidence="11"/>
<comment type="similarity">
    <text evidence="4 11">Belongs to the dihydroorotate dehydrogenase family. Type 2 subfamily.</text>
</comment>
<evidence type="ECO:0000256" key="8">
    <source>
        <dbReference type="ARBA" id="ARBA00023002"/>
    </source>
</evidence>
<feature type="binding site" evidence="11">
    <location>
        <position position="244"/>
    </location>
    <ligand>
        <name>FMN</name>
        <dbReference type="ChEBI" id="CHEBI:58210"/>
    </ligand>
</feature>
<dbReference type="SUPFAM" id="SSF51395">
    <property type="entry name" value="FMN-linked oxidoreductases"/>
    <property type="match status" value="1"/>
</dbReference>
<dbReference type="PROSITE" id="PS00912">
    <property type="entry name" value="DHODEHASE_2"/>
    <property type="match status" value="1"/>
</dbReference>
<keyword evidence="11" id="KW-1003">Cell membrane</keyword>
<dbReference type="HAMAP" id="MF_00225">
    <property type="entry name" value="DHO_dh_type2"/>
    <property type="match status" value="1"/>
</dbReference>
<feature type="binding site" evidence="11">
    <location>
        <begin position="114"/>
        <end position="118"/>
    </location>
    <ligand>
        <name>substrate</name>
    </ligand>
</feature>
<feature type="binding site" evidence="11">
    <location>
        <position position="69"/>
    </location>
    <ligand>
        <name>substrate</name>
    </ligand>
</feature>
<keyword evidence="5 11" id="KW-0285">Flavoprotein</keyword>
<dbReference type="STRING" id="1802701.A3A33_00945"/>
<evidence type="ECO:0000256" key="4">
    <source>
        <dbReference type="ARBA" id="ARBA00005359"/>
    </source>
</evidence>
<dbReference type="GO" id="GO:0006207">
    <property type="term" value="P:'de novo' pyrimidine nucleobase biosynthetic process"/>
    <property type="evidence" value="ECO:0007669"/>
    <property type="project" value="UniProtKB-UniRule"/>
</dbReference>
<comment type="caution">
    <text evidence="13">The sequence shown here is derived from an EMBL/GenBank/DDBJ whole genome shotgun (WGS) entry which is preliminary data.</text>
</comment>
<dbReference type="InterPro" id="IPR050074">
    <property type="entry name" value="DHO_dehydrogenase"/>
</dbReference>
<dbReference type="GO" id="GO:0106430">
    <property type="term" value="F:dihydroorotate dehydrogenase (quinone) activity"/>
    <property type="evidence" value="ECO:0007669"/>
    <property type="project" value="UniProtKB-EC"/>
</dbReference>
<comment type="function">
    <text evidence="1 11">Catalyzes the conversion of dihydroorotate to orotate with quinone as electron acceptor.</text>
</comment>
<dbReference type="InterPro" id="IPR005719">
    <property type="entry name" value="Dihydroorotate_DH_2"/>
</dbReference>
<dbReference type="PANTHER" id="PTHR48109">
    <property type="entry name" value="DIHYDROOROTATE DEHYDROGENASE (QUINONE), MITOCHONDRIAL-RELATED"/>
    <property type="match status" value="1"/>
</dbReference>
<feature type="domain" description="Dihydroorotate dehydrogenase catalytic" evidence="12">
    <location>
        <begin position="48"/>
        <end position="342"/>
    </location>
</feature>
<dbReference type="GO" id="GO:0044205">
    <property type="term" value="P:'de novo' UMP biosynthetic process"/>
    <property type="evidence" value="ECO:0007669"/>
    <property type="project" value="UniProtKB-UniRule"/>
</dbReference>
<organism evidence="13 14">
    <name type="scientific">Candidatus Yanofskybacteria bacterium RIFCSPLOWO2_01_FULL_49_25</name>
    <dbReference type="NCBI Taxonomy" id="1802701"/>
    <lineage>
        <taxon>Bacteria</taxon>
        <taxon>Candidatus Yanofskyibacteriota</taxon>
    </lineage>
</organism>
<feature type="binding site" evidence="11">
    <location>
        <begin position="320"/>
        <end position="321"/>
    </location>
    <ligand>
        <name>FMN</name>
        <dbReference type="ChEBI" id="CHEBI:58210"/>
    </ligand>
</feature>
<accession>A0A1F8GXX6</accession>
<feature type="binding site" evidence="11">
    <location>
        <begin position="245"/>
        <end position="246"/>
    </location>
    <ligand>
        <name>substrate</name>
    </ligand>
</feature>
<proteinExistence type="inferred from homology"/>
<feature type="binding site" evidence="11">
    <location>
        <position position="142"/>
    </location>
    <ligand>
        <name>FMN</name>
        <dbReference type="ChEBI" id="CHEBI:58210"/>
    </ligand>
</feature>
<comment type="pathway">
    <text evidence="3 11">Pyrimidine metabolism; UMP biosynthesis via de novo pathway; orotate from (S)-dihydroorotate (quinone route): step 1/1.</text>
</comment>
<sequence length="358" mass="39180">MYKLLRPLLFAGDSETIHERITALGRLTAATPIGWFMKQWYRVRHPALATRVFGLDFENPVGLAAGFDKHVRLMNLMPALGFGFMEIGTITGQAQPGNPRPRLFRLPQEKALINRMGFNNVGSSAAATRLAKRPHDLIIGANIGRTKIVANEHALEDYAQSFNALAPHADFVVINVSSPNTPGLRQLQDRGPLLELLMHLQKLNGLLPTRRPLLLKIAPDLTNDQLDDVVAMCTMAHIDGIIATNTTIAREKLTTPQSRVEQLGAGGLSGKPVRNRATEVVRYLYHKTNGTLPIIGVGGIFSGEDAYEKIRAGASLVEVYTGMIYEGPGIVRRINKGLIKLLARDGFKSIKEAIGTQA</sequence>
<dbReference type="PROSITE" id="PS00911">
    <property type="entry name" value="DHODEHASE_1"/>
    <property type="match status" value="1"/>
</dbReference>
<dbReference type="UniPathway" id="UPA00070">
    <property type="reaction ID" value="UER00946"/>
</dbReference>
<keyword evidence="6 11" id="KW-0288">FMN</keyword>
<dbReference type="NCBIfam" id="NF003652">
    <property type="entry name" value="PRK05286.2-5"/>
    <property type="match status" value="1"/>
</dbReference>
<protein>
    <recommendedName>
        <fullName evidence="11">Dihydroorotate dehydrogenase (quinone)</fullName>
        <ecNumber evidence="11">1.3.5.2</ecNumber>
    </recommendedName>
    <alternativeName>
        <fullName evidence="11">DHOdehase</fullName>
        <shortName evidence="11">DHOD</shortName>
        <shortName evidence="11">DHODase</shortName>
    </alternativeName>
    <alternativeName>
        <fullName evidence="11">Dihydroorotate oxidase</fullName>
    </alternativeName>
</protein>
<evidence type="ECO:0000256" key="11">
    <source>
        <dbReference type="HAMAP-Rule" id="MF_00225"/>
    </source>
</evidence>
<comment type="catalytic activity">
    <reaction evidence="10 11">
        <text>(S)-dihydroorotate + a quinone = orotate + a quinol</text>
        <dbReference type="Rhea" id="RHEA:30187"/>
        <dbReference type="ChEBI" id="CHEBI:24646"/>
        <dbReference type="ChEBI" id="CHEBI:30839"/>
        <dbReference type="ChEBI" id="CHEBI:30864"/>
        <dbReference type="ChEBI" id="CHEBI:132124"/>
        <dbReference type="EC" id="1.3.5.2"/>
    </reaction>
</comment>
<keyword evidence="8 11" id="KW-0560">Oxidoreductase</keyword>
<evidence type="ECO:0000256" key="5">
    <source>
        <dbReference type="ARBA" id="ARBA00022630"/>
    </source>
</evidence>
<feature type="binding site" evidence="11">
    <location>
        <position position="270"/>
    </location>
    <ligand>
        <name>FMN</name>
        <dbReference type="ChEBI" id="CHEBI:58210"/>
    </ligand>
</feature>
<dbReference type="InterPro" id="IPR013785">
    <property type="entry name" value="Aldolase_TIM"/>
</dbReference>
<evidence type="ECO:0000256" key="2">
    <source>
        <dbReference type="ARBA" id="ARBA00004370"/>
    </source>
</evidence>
<dbReference type="InterPro" id="IPR005720">
    <property type="entry name" value="Dihydroorotate_DH_cat"/>
</dbReference>
<dbReference type="AlphaFoldDB" id="A0A1F8GXX6"/>
<name>A0A1F8GXX6_9BACT</name>
<feature type="binding site" evidence="11">
    <location>
        <position position="180"/>
    </location>
    <ligand>
        <name>substrate</name>
    </ligand>
</feature>
<dbReference type="Proteomes" id="UP000179047">
    <property type="component" value="Unassembled WGS sequence"/>
</dbReference>
<feature type="binding site" evidence="11">
    <location>
        <begin position="65"/>
        <end position="69"/>
    </location>
    <ligand>
        <name>FMN</name>
        <dbReference type="ChEBI" id="CHEBI:58210"/>
    </ligand>
</feature>
<feature type="binding site" evidence="11">
    <location>
        <position position="175"/>
    </location>
    <ligand>
        <name>substrate</name>
    </ligand>
</feature>
<dbReference type="CDD" id="cd04738">
    <property type="entry name" value="DHOD_2_like"/>
    <property type="match status" value="1"/>
</dbReference>
<feature type="binding site" evidence="11">
    <location>
        <position position="299"/>
    </location>
    <ligand>
        <name>FMN</name>
        <dbReference type="ChEBI" id="CHEBI:58210"/>
    </ligand>
</feature>
<feature type="active site" description="Nucleophile" evidence="11">
    <location>
        <position position="178"/>
    </location>
</feature>
<evidence type="ECO:0000256" key="7">
    <source>
        <dbReference type="ARBA" id="ARBA00022975"/>
    </source>
</evidence>
<dbReference type="NCBIfam" id="NF003645">
    <property type="entry name" value="PRK05286.1-2"/>
    <property type="match status" value="1"/>
</dbReference>
<evidence type="ECO:0000313" key="13">
    <source>
        <dbReference type="EMBL" id="OGN29840.1"/>
    </source>
</evidence>
<dbReference type="InterPro" id="IPR001295">
    <property type="entry name" value="Dihydroorotate_DH_CS"/>
</dbReference>
<evidence type="ECO:0000256" key="9">
    <source>
        <dbReference type="ARBA" id="ARBA00023136"/>
    </source>
</evidence>
<dbReference type="GO" id="GO:0005737">
    <property type="term" value="C:cytoplasm"/>
    <property type="evidence" value="ECO:0007669"/>
    <property type="project" value="InterPro"/>
</dbReference>
<reference evidence="13 14" key="1">
    <citation type="journal article" date="2016" name="Nat. Commun.">
        <title>Thousands of microbial genomes shed light on interconnected biogeochemical processes in an aquifer system.</title>
        <authorList>
            <person name="Anantharaman K."/>
            <person name="Brown C.T."/>
            <person name="Hug L.A."/>
            <person name="Sharon I."/>
            <person name="Castelle C.J."/>
            <person name="Probst A.J."/>
            <person name="Thomas B.C."/>
            <person name="Singh A."/>
            <person name="Wilkins M.J."/>
            <person name="Karaoz U."/>
            <person name="Brodie E.L."/>
            <person name="Williams K.H."/>
            <person name="Hubbard S.S."/>
            <person name="Banfield J.F."/>
        </authorList>
    </citation>
    <scope>NUCLEOTIDE SEQUENCE [LARGE SCALE GENOMIC DNA]</scope>
</reference>
<evidence type="ECO:0000259" key="12">
    <source>
        <dbReference type="Pfam" id="PF01180"/>
    </source>
</evidence>
<feature type="binding site" evidence="11">
    <location>
        <position position="175"/>
    </location>
    <ligand>
        <name>FMN</name>
        <dbReference type="ChEBI" id="CHEBI:58210"/>
    </ligand>
</feature>
<evidence type="ECO:0000313" key="14">
    <source>
        <dbReference type="Proteomes" id="UP000179047"/>
    </source>
</evidence>
<keyword evidence="7 11" id="KW-0665">Pyrimidine biosynthesis</keyword>
<comment type="cofactor">
    <cofactor evidence="11">
        <name>FMN</name>
        <dbReference type="ChEBI" id="CHEBI:58210"/>
    </cofactor>
    <text evidence="11">Binds 1 FMN per subunit.</text>
</comment>
<comment type="subcellular location">
    <subcellularLocation>
        <location evidence="11">Cell membrane</location>
        <topology evidence="11">Peripheral membrane protein</topology>
    </subcellularLocation>
    <subcellularLocation>
        <location evidence="2">Membrane</location>
    </subcellularLocation>
</comment>
<gene>
    <name evidence="11" type="primary">pyrD</name>
    <name evidence="13" type="ORF">A3A33_00945</name>
</gene>
<dbReference type="EMBL" id="MGKP01000002">
    <property type="protein sequence ID" value="OGN29840.1"/>
    <property type="molecule type" value="Genomic_DNA"/>
</dbReference>
<dbReference type="Pfam" id="PF01180">
    <property type="entry name" value="DHO_dh"/>
    <property type="match status" value="1"/>
</dbReference>
<feature type="binding site" evidence="11">
    <location>
        <position position="216"/>
    </location>
    <ligand>
        <name>FMN</name>
        <dbReference type="ChEBI" id="CHEBI:58210"/>
    </ligand>
</feature>
<evidence type="ECO:0000256" key="10">
    <source>
        <dbReference type="ARBA" id="ARBA00048639"/>
    </source>
</evidence>
<dbReference type="NCBIfam" id="TIGR01036">
    <property type="entry name" value="pyrD_sub2"/>
    <property type="match status" value="1"/>
</dbReference>
<dbReference type="Gene3D" id="3.20.20.70">
    <property type="entry name" value="Aldolase class I"/>
    <property type="match status" value="1"/>
</dbReference>
<dbReference type="PANTHER" id="PTHR48109:SF4">
    <property type="entry name" value="DIHYDROOROTATE DEHYDROGENASE (QUINONE), MITOCHONDRIAL"/>
    <property type="match status" value="1"/>
</dbReference>
<evidence type="ECO:0000256" key="6">
    <source>
        <dbReference type="ARBA" id="ARBA00022643"/>
    </source>
</evidence>
<evidence type="ECO:0000256" key="1">
    <source>
        <dbReference type="ARBA" id="ARBA00003125"/>
    </source>
</evidence>
<evidence type="ECO:0000256" key="3">
    <source>
        <dbReference type="ARBA" id="ARBA00005161"/>
    </source>
</evidence>
<keyword evidence="9 11" id="KW-0472">Membrane</keyword>